<evidence type="ECO:0000256" key="3">
    <source>
        <dbReference type="ARBA" id="ARBA00022490"/>
    </source>
</evidence>
<evidence type="ECO:0000256" key="16">
    <source>
        <dbReference type="ARBA" id="ARBA00067900"/>
    </source>
</evidence>
<dbReference type="SMART" id="SM00456">
    <property type="entry name" value="WW"/>
    <property type="match status" value="1"/>
</dbReference>
<evidence type="ECO:0000256" key="13">
    <source>
        <dbReference type="ARBA" id="ARBA00023306"/>
    </source>
</evidence>
<evidence type="ECO:0000256" key="2">
    <source>
        <dbReference type="ARBA" id="ARBA00004123"/>
    </source>
</evidence>
<evidence type="ECO:0000256" key="7">
    <source>
        <dbReference type="ARBA" id="ARBA00022776"/>
    </source>
</evidence>
<dbReference type="FunFam" id="3.30.1470.10:FF:000001">
    <property type="entry name" value="Centrosomal protein of 164 kDa"/>
    <property type="match status" value="1"/>
</dbReference>
<dbReference type="GO" id="GO:0097539">
    <property type="term" value="C:ciliary transition fiber"/>
    <property type="evidence" value="ECO:0007669"/>
    <property type="project" value="TreeGrafter"/>
</dbReference>
<dbReference type="OrthoDB" id="6344460at2759"/>
<evidence type="ECO:0000256" key="11">
    <source>
        <dbReference type="ARBA" id="ARBA00023212"/>
    </source>
</evidence>
<dbReference type="InterPro" id="IPR051841">
    <property type="entry name" value="MT-Golgi_org_protein"/>
</dbReference>
<keyword evidence="9 17" id="KW-0175">Coiled coil</keyword>
<dbReference type="Gene3D" id="3.30.1470.10">
    <property type="entry name" value="Photosystem I PsaD, reaction center subunit II"/>
    <property type="match status" value="1"/>
</dbReference>
<dbReference type="PROSITE" id="PS01159">
    <property type="entry name" value="WW_DOMAIN_1"/>
    <property type="match status" value="1"/>
</dbReference>
<evidence type="ECO:0000256" key="4">
    <source>
        <dbReference type="ARBA" id="ARBA00022553"/>
    </source>
</evidence>
<feature type="compositionally biased region" description="Basic residues" evidence="18">
    <location>
        <begin position="102"/>
        <end position="117"/>
    </location>
</feature>
<dbReference type="Proteomes" id="UP000770717">
    <property type="component" value="Unassembled WGS sequence"/>
</dbReference>
<keyword evidence="6" id="KW-0227">DNA damage</keyword>
<evidence type="ECO:0000256" key="17">
    <source>
        <dbReference type="SAM" id="Coils"/>
    </source>
</evidence>
<feature type="region of interest" description="Disordered" evidence="18">
    <location>
        <begin position="93"/>
        <end position="136"/>
    </location>
</feature>
<feature type="region of interest" description="Disordered" evidence="18">
    <location>
        <begin position="149"/>
        <end position="275"/>
    </location>
</feature>
<keyword evidence="10" id="KW-0234">DNA repair</keyword>
<dbReference type="SUPFAM" id="SSF51045">
    <property type="entry name" value="WW domain"/>
    <property type="match status" value="1"/>
</dbReference>
<feature type="compositionally biased region" description="Acidic residues" evidence="18">
    <location>
        <begin position="214"/>
        <end position="225"/>
    </location>
</feature>
<comment type="subcellular location">
    <subcellularLocation>
        <location evidence="1">Cytoplasm</location>
        <location evidence="1">Cytoskeleton</location>
        <location evidence="1">Microtubule organizing center</location>
        <location evidence="1">Centrosome</location>
        <location evidence="1">Centriole</location>
    </subcellularLocation>
    <subcellularLocation>
        <location evidence="2">Nucleus</location>
    </subcellularLocation>
</comment>
<keyword evidence="13" id="KW-0131">Cell cycle</keyword>
<dbReference type="PROSITE" id="PS50020">
    <property type="entry name" value="WW_DOMAIN_2"/>
    <property type="match status" value="1"/>
</dbReference>
<evidence type="ECO:0000256" key="14">
    <source>
        <dbReference type="ARBA" id="ARBA00056906"/>
    </source>
</evidence>
<dbReference type="GO" id="GO:0005814">
    <property type="term" value="C:centriole"/>
    <property type="evidence" value="ECO:0007669"/>
    <property type="project" value="UniProtKB-SubCell"/>
</dbReference>
<keyword evidence="21" id="KW-1185">Reference proteome</keyword>
<feature type="region of interest" description="Disordered" evidence="18">
    <location>
        <begin position="310"/>
        <end position="405"/>
    </location>
</feature>
<dbReference type="CDD" id="cd00201">
    <property type="entry name" value="WW"/>
    <property type="match status" value="1"/>
</dbReference>
<reference evidence="20" key="1">
    <citation type="thesis" date="2020" institute="ProQuest LLC" country="789 East Eisenhower Parkway, Ann Arbor, MI, USA">
        <title>Comparative Genomics and Chromosome Evolution.</title>
        <authorList>
            <person name="Mudd A.B."/>
        </authorList>
    </citation>
    <scope>NUCLEOTIDE SEQUENCE</scope>
    <source>
        <strain evidence="20">HN-11 Male</strain>
        <tissue evidence="20">Kidney and liver</tissue>
    </source>
</reference>
<keyword evidence="5" id="KW-0132">Cell division</keyword>
<feature type="region of interest" description="Disordered" evidence="18">
    <location>
        <begin position="674"/>
        <end position="695"/>
    </location>
</feature>
<keyword evidence="11" id="KW-0206">Cytoskeleton</keyword>
<evidence type="ECO:0000256" key="12">
    <source>
        <dbReference type="ARBA" id="ARBA00023242"/>
    </source>
</evidence>
<dbReference type="AlphaFoldDB" id="A0A8J6F850"/>
<evidence type="ECO:0000256" key="15">
    <source>
        <dbReference type="ARBA" id="ARBA00061715"/>
    </source>
</evidence>
<protein>
    <recommendedName>
        <fullName evidence="16">Centrosomal protein of 164 kDa</fullName>
    </recommendedName>
</protein>
<dbReference type="GO" id="GO:0006281">
    <property type="term" value="P:DNA repair"/>
    <property type="evidence" value="ECO:0007669"/>
    <property type="project" value="UniProtKB-KW"/>
</dbReference>
<feature type="domain" description="WW" evidence="19">
    <location>
        <begin position="49"/>
        <end position="82"/>
    </location>
</feature>
<evidence type="ECO:0000259" key="19">
    <source>
        <dbReference type="PROSITE" id="PS50020"/>
    </source>
</evidence>
<keyword evidence="8" id="KW-0970">Cilium biogenesis/degradation</keyword>
<evidence type="ECO:0000256" key="8">
    <source>
        <dbReference type="ARBA" id="ARBA00022794"/>
    </source>
</evidence>
<feature type="compositionally biased region" description="Basic and acidic residues" evidence="18">
    <location>
        <begin position="393"/>
        <end position="405"/>
    </location>
</feature>
<feature type="region of interest" description="Disordered" evidence="18">
    <location>
        <begin position="619"/>
        <end position="655"/>
    </location>
</feature>
<keyword evidence="3" id="KW-0963">Cytoplasm</keyword>
<evidence type="ECO:0000313" key="20">
    <source>
        <dbReference type="EMBL" id="KAG9482506.1"/>
    </source>
</evidence>
<feature type="coiled-coil region" evidence="17">
    <location>
        <begin position="951"/>
        <end position="978"/>
    </location>
</feature>
<comment type="caution">
    <text evidence="20">The sequence shown here is derived from an EMBL/GenBank/DDBJ whole genome shotgun (WGS) entry which is preliminary data.</text>
</comment>
<evidence type="ECO:0000256" key="18">
    <source>
        <dbReference type="SAM" id="MobiDB-lite"/>
    </source>
</evidence>
<feature type="compositionally biased region" description="Low complexity" evidence="18">
    <location>
        <begin position="159"/>
        <end position="168"/>
    </location>
</feature>
<evidence type="ECO:0000256" key="6">
    <source>
        <dbReference type="ARBA" id="ARBA00022763"/>
    </source>
</evidence>
<dbReference type="GO" id="GO:0005634">
    <property type="term" value="C:nucleus"/>
    <property type="evidence" value="ECO:0007669"/>
    <property type="project" value="UniProtKB-SubCell"/>
</dbReference>
<dbReference type="GO" id="GO:0005813">
    <property type="term" value="C:centrosome"/>
    <property type="evidence" value="ECO:0007669"/>
    <property type="project" value="TreeGrafter"/>
</dbReference>
<evidence type="ECO:0000256" key="9">
    <source>
        <dbReference type="ARBA" id="ARBA00023054"/>
    </source>
</evidence>
<evidence type="ECO:0000256" key="5">
    <source>
        <dbReference type="ARBA" id="ARBA00022618"/>
    </source>
</evidence>
<accession>A0A8J6F850</accession>
<comment type="function">
    <text evidence="14">Plays a role in microtubule organization and/or maintenance for the formation of primary cilia (PC), a microtubule-based structure that protrudes from the surface of epithelial cells. Plays a critical role in G2/M checkpoint and nuclear divisions. A key player in the DNA damage-activated ATR/ATM signaling cascade since it is required for the proper phosphorylation of H2AX, RPA, CHEK2 and CHEK1. Plays a critical role in chromosome segregation, acting as a mediator required for the maintenance of genomic stability through modulation of MDC1, RPA and CHEK1.</text>
</comment>
<evidence type="ECO:0000256" key="1">
    <source>
        <dbReference type="ARBA" id="ARBA00004114"/>
    </source>
</evidence>
<dbReference type="InterPro" id="IPR001202">
    <property type="entry name" value="WW_dom"/>
</dbReference>
<dbReference type="EMBL" id="WNTK01000006">
    <property type="protein sequence ID" value="KAG9482506.1"/>
    <property type="molecule type" value="Genomic_DNA"/>
</dbReference>
<dbReference type="InterPro" id="IPR036020">
    <property type="entry name" value="WW_dom_sf"/>
</dbReference>
<dbReference type="GO" id="GO:0051301">
    <property type="term" value="P:cell division"/>
    <property type="evidence" value="ECO:0007669"/>
    <property type="project" value="UniProtKB-KW"/>
</dbReference>
<gene>
    <name evidence="20" type="ORF">GDO78_011272</name>
</gene>
<evidence type="ECO:0000313" key="21">
    <source>
        <dbReference type="Proteomes" id="UP000770717"/>
    </source>
</evidence>
<dbReference type="PANTHER" id="PTHR18902:SF27">
    <property type="entry name" value="CENTROSOMAL PROTEIN OF 164 KDA"/>
    <property type="match status" value="1"/>
</dbReference>
<organism evidence="20 21">
    <name type="scientific">Eleutherodactylus coqui</name>
    <name type="common">Puerto Rican coqui</name>
    <dbReference type="NCBI Taxonomy" id="57060"/>
    <lineage>
        <taxon>Eukaryota</taxon>
        <taxon>Metazoa</taxon>
        <taxon>Chordata</taxon>
        <taxon>Craniata</taxon>
        <taxon>Vertebrata</taxon>
        <taxon>Euteleostomi</taxon>
        <taxon>Amphibia</taxon>
        <taxon>Batrachia</taxon>
        <taxon>Anura</taxon>
        <taxon>Neobatrachia</taxon>
        <taxon>Hyloidea</taxon>
        <taxon>Eleutherodactylidae</taxon>
        <taxon>Eleutherodactylinae</taxon>
        <taxon>Eleutherodactylus</taxon>
        <taxon>Eleutherodactylus</taxon>
    </lineage>
</organism>
<evidence type="ECO:0000256" key="10">
    <source>
        <dbReference type="ARBA" id="ARBA00023204"/>
    </source>
</evidence>
<keyword evidence="4" id="KW-0597">Phosphoprotein</keyword>
<feature type="compositionally biased region" description="Basic and acidic residues" evidence="18">
    <location>
        <begin position="619"/>
        <end position="646"/>
    </location>
</feature>
<feature type="compositionally biased region" description="Basic and acidic residues" evidence="18">
    <location>
        <begin position="258"/>
        <end position="268"/>
    </location>
</feature>
<proteinExistence type="predicted"/>
<feature type="compositionally biased region" description="Basic and acidic residues" evidence="18">
    <location>
        <begin position="316"/>
        <end position="326"/>
    </location>
</feature>
<keyword evidence="12" id="KW-0539">Nucleus</keyword>
<name>A0A8J6F850_ELECQ</name>
<keyword evidence="7" id="KW-0498">Mitosis</keyword>
<comment type="subunit">
    <text evidence="15">Interacts (via N-terminus) with ATRIP. Interacts with ATM, ATR and MDC1. Interacts with XPA (via N-terminus) upon UV irradiation. Interacts with CEP83, CCDC92, TTBK2, DVL3, NPHP3 and weakly with NPHP4. Interacts with DZIP1.</text>
</comment>
<dbReference type="Pfam" id="PF00397">
    <property type="entry name" value="WW"/>
    <property type="match status" value="1"/>
</dbReference>
<dbReference type="GO" id="GO:0060271">
    <property type="term" value="P:cilium assembly"/>
    <property type="evidence" value="ECO:0007669"/>
    <property type="project" value="TreeGrafter"/>
</dbReference>
<sequence>MGDQLILEEDHDESYIPQEHEIQEYARMIGVDPDAEAELMWLAREGIVAPLPPDWKPCQDVTGDIYYFNFATGQSTWDHPIDEHYRELVTQERAKLQAQGGAKKREKKKKKEKKKDKKVKELPKAALSLGTPLGPVQGPLGSLAPLRAVGESAGGSGGVRRSLSSSAGSSGGLDNLLAGPSGDSHVQPQKAATYVKSSAVKQPEERASLTLPGLEEEDEEPESEEQSPRGSARLLKNLHMDIGSLGGGFEYEDSEPSEGARDLAKSSHDGLGTMDFGLGVRSLEKLLDISALSPGPLSLKGTIEEVAEDVEEDISEDHLKPVKDPEITVPDGKPASPTLDPAITEDESRLSDESLQNAAKEPKAEPIKAITELVEVMEEASKHSSDTSELVEEPEKMETEKEERQQLLELRKEEEEKKHGLYRQQKSNLRALEEKLDQETKREEEKLRGIQKQRLLQLERELNLEREEEEERMKIWAEDEGEKRKRALQQMEATRQEELLQDKNDLLEKMKKETENLLEQERKMLLGEREAALSELRAKLSQEAAELLESLEEKHLEDLKQLRAEVLEKPHKEASELQSIKQKEDSLTPSELYLANKKATQVLDFEAQMKDLLQEKREALQRDHESKLERMKEEHDQAVEEMRRQLEEEERAQKSQMLETLKNELGRIMLMQEQELESQRREQEKRREERQRSYLQQENKLQDLEENLEIRRKQLIMKTSQLDSQEETLVQRREKLEVQEKELERKLESIRAQDTAVTEQRQLNESVQLRRRELEEAQDHKSDLEAQIELLQSRCSRLQKIENDLEQEVSKRREDLKELKKEGAINPEQTELRMEDLRKSSGLLHSLTTPYGTELPKASSTPVRVPGLDSSIDDMRSYISSQGASIQRAKDFLCLQTRSMCRRQTLLKAAKQQWRHNMHEAQDPQESQKLEGIRKNLEEESHNLNHIRSTMEKGHVLLQEKEQRLQELEDSLLEEVSDDDTLKGRRNKKIVTFDVSDSDDTSSGTSIDVHRGDISVSPASLPLKVQHLTQSLRHITAELNSVLSSLSADPQPVPHTHNQPPLFTGLPVSAYASLSRISPQVGSHPLSHWAWRTGGHSKIASASAAQTVDAIMAEKWRKYFPGGTPLLGAPPLHTENKLGYVSAEEQLKSMRSVTFRAQQSDKQTMQAMIDTNRKWLENYKNDPKVLLPSRMSGSPTGKGFLQLGLDENDKIKVYHY</sequence>
<dbReference type="PANTHER" id="PTHR18902">
    <property type="entry name" value="NUCLEAR MITOTIC APPARATUS PROTEIN 1-RELATED"/>
    <property type="match status" value="1"/>
</dbReference>
<feature type="compositionally biased region" description="Basic and acidic residues" evidence="18">
    <location>
        <begin position="677"/>
        <end position="692"/>
    </location>
</feature>